<organism evidence="1 2">
    <name type="scientific">Rattus norvegicus</name>
    <name type="common">Rat</name>
    <dbReference type="NCBI Taxonomy" id="10116"/>
    <lineage>
        <taxon>Eukaryota</taxon>
        <taxon>Metazoa</taxon>
        <taxon>Chordata</taxon>
        <taxon>Craniata</taxon>
        <taxon>Vertebrata</taxon>
        <taxon>Euteleostomi</taxon>
        <taxon>Mammalia</taxon>
        <taxon>Eutheria</taxon>
        <taxon>Euarchontoglires</taxon>
        <taxon>Glires</taxon>
        <taxon>Rodentia</taxon>
        <taxon>Myomorpha</taxon>
        <taxon>Muroidea</taxon>
        <taxon>Muridae</taxon>
        <taxon>Murinae</taxon>
        <taxon>Rattus</taxon>
    </lineage>
</organism>
<gene>
    <name evidence="1" type="ORF">rCG_63333</name>
</gene>
<evidence type="ECO:0000313" key="2">
    <source>
        <dbReference type="Proteomes" id="UP000234681"/>
    </source>
</evidence>
<dbReference type="EMBL" id="CH473996">
    <property type="protein sequence ID" value="EDL97919.1"/>
    <property type="molecule type" value="Genomic_DNA"/>
</dbReference>
<name>A6JQ02_RAT</name>
<dbReference type="Proteomes" id="UP000234681">
    <property type="component" value="Chromosome 14"/>
</dbReference>
<protein>
    <submittedName>
        <fullName evidence="1">RCG63333</fullName>
    </submittedName>
</protein>
<proteinExistence type="predicted"/>
<sequence>MVVSTWTSGVGPKQSDHQHRCAFFHSQYKVKLKGPLCLTKFSVIREYNLQ</sequence>
<dbReference type="AlphaFoldDB" id="A6JQ02"/>
<evidence type="ECO:0000313" key="1">
    <source>
        <dbReference type="EMBL" id="EDL97919.1"/>
    </source>
</evidence>
<reference evidence="2" key="1">
    <citation type="submission" date="2005-09" db="EMBL/GenBank/DDBJ databases">
        <authorList>
            <person name="Mural R.J."/>
            <person name="Li P.W."/>
            <person name="Adams M.D."/>
            <person name="Amanatides P.G."/>
            <person name="Baden-Tillson H."/>
            <person name="Barnstead M."/>
            <person name="Chin S.H."/>
            <person name="Dew I."/>
            <person name="Evans C.A."/>
            <person name="Ferriera S."/>
            <person name="Flanigan M."/>
            <person name="Fosler C."/>
            <person name="Glodek A."/>
            <person name="Gu Z."/>
            <person name="Holt R.A."/>
            <person name="Jennings D."/>
            <person name="Kraft C.L."/>
            <person name="Lu F."/>
            <person name="Nguyen T."/>
            <person name="Nusskern D.R."/>
            <person name="Pfannkoch C.M."/>
            <person name="Sitter C."/>
            <person name="Sutton G.G."/>
            <person name="Venter J.C."/>
            <person name="Wang Z."/>
            <person name="Woodage T."/>
            <person name="Zheng X.H."/>
            <person name="Zhong F."/>
        </authorList>
    </citation>
    <scope>NUCLEOTIDE SEQUENCE [LARGE SCALE GENOMIC DNA]</scope>
    <source>
        <strain>BN</strain>
        <strain evidence="2">Sprague-Dawley</strain>
    </source>
</reference>
<accession>A6JQ02</accession>